<dbReference type="PANTHER" id="PTHR31760:SF0">
    <property type="entry name" value="S-ADENOSYL-L-METHIONINE-DEPENDENT METHYLTRANSFERASES SUPERFAMILY PROTEIN"/>
    <property type="match status" value="1"/>
</dbReference>
<dbReference type="NCBIfam" id="TIGR00138">
    <property type="entry name" value="rsmG_gidB"/>
    <property type="match status" value="1"/>
</dbReference>
<keyword evidence="4 6" id="KW-0808">Transferase</keyword>
<dbReference type="CDD" id="cd02440">
    <property type="entry name" value="AdoMet_MTases"/>
    <property type="match status" value="1"/>
</dbReference>
<dbReference type="HAMAP" id="MF_00074">
    <property type="entry name" value="16SrRNA_methyltr_G"/>
    <property type="match status" value="1"/>
</dbReference>
<name>A0A953HQV6_9BACT</name>
<dbReference type="GO" id="GO:0070043">
    <property type="term" value="F:rRNA (guanine-N7-)-methyltransferase activity"/>
    <property type="evidence" value="ECO:0007669"/>
    <property type="project" value="UniProtKB-UniRule"/>
</dbReference>
<dbReference type="Proteomes" id="UP000753961">
    <property type="component" value="Unassembled WGS sequence"/>
</dbReference>
<protein>
    <recommendedName>
        <fullName evidence="6">Ribosomal RNA small subunit methyltransferase G</fullName>
        <ecNumber evidence="6">2.1.1.-</ecNumber>
    </recommendedName>
    <alternativeName>
        <fullName evidence="6">16S rRNA 7-methylguanosine methyltransferase</fullName>
        <shortName evidence="6">16S rRNA m7G methyltransferase</shortName>
    </alternativeName>
</protein>
<dbReference type="AlphaFoldDB" id="A0A953HQV6"/>
<feature type="binding site" evidence="6">
    <location>
        <begin position="96"/>
        <end position="98"/>
    </location>
    <ligand>
        <name>S-adenosyl-L-methionine</name>
        <dbReference type="ChEBI" id="CHEBI:59789"/>
    </ligand>
</feature>
<gene>
    <name evidence="6 7" type="primary">rsmG</name>
    <name evidence="7" type="ORF">KUV50_01140</name>
</gene>
<dbReference type="InterPro" id="IPR003682">
    <property type="entry name" value="rRNA_ssu_MeTfrase_G"/>
</dbReference>
<comment type="function">
    <text evidence="6">Specifically methylates the N7 position of a guanine in 16S rRNA.</text>
</comment>
<dbReference type="EMBL" id="JAHVHU010000002">
    <property type="protein sequence ID" value="MBY5956720.1"/>
    <property type="molecule type" value="Genomic_DNA"/>
</dbReference>
<feature type="binding site" evidence="6">
    <location>
        <begin position="124"/>
        <end position="125"/>
    </location>
    <ligand>
        <name>S-adenosyl-L-methionine</name>
        <dbReference type="ChEBI" id="CHEBI:59789"/>
    </ligand>
</feature>
<evidence type="ECO:0000256" key="6">
    <source>
        <dbReference type="HAMAP-Rule" id="MF_00074"/>
    </source>
</evidence>
<evidence type="ECO:0000256" key="4">
    <source>
        <dbReference type="ARBA" id="ARBA00022679"/>
    </source>
</evidence>
<evidence type="ECO:0000313" key="8">
    <source>
        <dbReference type="Proteomes" id="UP000753961"/>
    </source>
</evidence>
<dbReference type="GO" id="GO:0005829">
    <property type="term" value="C:cytosol"/>
    <property type="evidence" value="ECO:0007669"/>
    <property type="project" value="TreeGrafter"/>
</dbReference>
<dbReference type="Pfam" id="PF02527">
    <property type="entry name" value="GidB"/>
    <property type="match status" value="1"/>
</dbReference>
<evidence type="ECO:0000313" key="7">
    <source>
        <dbReference type="EMBL" id="MBY5956720.1"/>
    </source>
</evidence>
<sequence>MGLEVITKYFADFTDEQMEQFAKMENLYKDWNSKINVISRKDIDNLYTRHVLHSLSIAAFTTFTNGSRILDLGTGGGFPGIPMAIFYPDVDFHLIDGTRKKIMVVQEVADALGLQNVYARQARAEETKDKYDFVLSRAVAPLDQLVEWSRPLVSKKERNAVPNGLITLKGGAVDKEIKSLPKGTYTEKESINQYFNEEEFDEKFLIYVPLS</sequence>
<keyword evidence="2 6" id="KW-0698">rRNA processing</keyword>
<comment type="similarity">
    <text evidence="6">Belongs to the methyltransferase superfamily. RNA methyltransferase RsmG family.</text>
</comment>
<feature type="binding site" evidence="6">
    <location>
        <position position="137"/>
    </location>
    <ligand>
        <name>S-adenosyl-L-methionine</name>
        <dbReference type="ChEBI" id="CHEBI:59789"/>
    </ligand>
</feature>
<dbReference type="EC" id="2.1.1.-" evidence="6"/>
<dbReference type="RefSeq" id="WP_222578241.1">
    <property type="nucleotide sequence ID" value="NZ_JAHVHU010000002.1"/>
</dbReference>
<dbReference type="InterPro" id="IPR029063">
    <property type="entry name" value="SAM-dependent_MTases_sf"/>
</dbReference>
<evidence type="ECO:0000256" key="3">
    <source>
        <dbReference type="ARBA" id="ARBA00022603"/>
    </source>
</evidence>
<comment type="subcellular location">
    <subcellularLocation>
        <location evidence="6">Cytoplasm</location>
    </subcellularLocation>
</comment>
<evidence type="ECO:0000256" key="2">
    <source>
        <dbReference type="ARBA" id="ARBA00022552"/>
    </source>
</evidence>
<keyword evidence="1 6" id="KW-0963">Cytoplasm</keyword>
<evidence type="ECO:0000256" key="1">
    <source>
        <dbReference type="ARBA" id="ARBA00022490"/>
    </source>
</evidence>
<organism evidence="7 8">
    <name type="scientific">Membranihabitans marinus</name>
    <dbReference type="NCBI Taxonomy" id="1227546"/>
    <lineage>
        <taxon>Bacteria</taxon>
        <taxon>Pseudomonadati</taxon>
        <taxon>Bacteroidota</taxon>
        <taxon>Saprospiria</taxon>
        <taxon>Saprospirales</taxon>
        <taxon>Saprospiraceae</taxon>
        <taxon>Membranihabitans</taxon>
    </lineage>
</organism>
<dbReference type="SUPFAM" id="SSF53335">
    <property type="entry name" value="S-adenosyl-L-methionine-dependent methyltransferases"/>
    <property type="match status" value="1"/>
</dbReference>
<keyword evidence="8" id="KW-1185">Reference proteome</keyword>
<dbReference type="PANTHER" id="PTHR31760">
    <property type="entry name" value="S-ADENOSYL-L-METHIONINE-DEPENDENT METHYLTRANSFERASES SUPERFAMILY PROTEIN"/>
    <property type="match status" value="1"/>
</dbReference>
<evidence type="ECO:0000256" key="5">
    <source>
        <dbReference type="ARBA" id="ARBA00022691"/>
    </source>
</evidence>
<dbReference type="Gene3D" id="3.40.50.150">
    <property type="entry name" value="Vaccinia Virus protein VP39"/>
    <property type="match status" value="1"/>
</dbReference>
<feature type="binding site" evidence="6">
    <location>
        <position position="78"/>
    </location>
    <ligand>
        <name>S-adenosyl-L-methionine</name>
        <dbReference type="ChEBI" id="CHEBI:59789"/>
    </ligand>
</feature>
<feature type="binding site" evidence="6">
    <location>
        <position position="73"/>
    </location>
    <ligand>
        <name>S-adenosyl-L-methionine</name>
        <dbReference type="ChEBI" id="CHEBI:59789"/>
    </ligand>
</feature>
<dbReference type="PIRSF" id="PIRSF003078">
    <property type="entry name" value="GidB"/>
    <property type="match status" value="1"/>
</dbReference>
<keyword evidence="3 6" id="KW-0489">Methyltransferase</keyword>
<proteinExistence type="inferred from homology"/>
<comment type="caution">
    <text evidence="7">The sequence shown here is derived from an EMBL/GenBank/DDBJ whole genome shotgun (WGS) entry which is preliminary data.</text>
</comment>
<accession>A0A953HQV6</accession>
<keyword evidence="5 6" id="KW-0949">S-adenosyl-L-methionine</keyword>
<reference evidence="7" key="1">
    <citation type="submission" date="2021-06" db="EMBL/GenBank/DDBJ databases">
        <title>44 bacteria genomes isolated from Dapeng, Shenzhen.</title>
        <authorList>
            <person name="Zheng W."/>
            <person name="Yu S."/>
            <person name="Huang Y."/>
        </authorList>
    </citation>
    <scope>NUCLEOTIDE SEQUENCE</scope>
    <source>
        <strain evidence="7">DP5N28-2</strain>
    </source>
</reference>